<feature type="domain" description="Methyltransferase" evidence="1">
    <location>
        <begin position="78"/>
        <end position="172"/>
    </location>
</feature>
<evidence type="ECO:0000313" key="3">
    <source>
        <dbReference type="Proteomes" id="UP001213000"/>
    </source>
</evidence>
<evidence type="ECO:0000259" key="1">
    <source>
        <dbReference type="Pfam" id="PF13649"/>
    </source>
</evidence>
<dbReference type="Pfam" id="PF13649">
    <property type="entry name" value="Methyltransf_25"/>
    <property type="match status" value="1"/>
</dbReference>
<proteinExistence type="predicted"/>
<organism evidence="2 3">
    <name type="scientific">Leucocoprinus birnbaumii</name>
    <dbReference type="NCBI Taxonomy" id="56174"/>
    <lineage>
        <taxon>Eukaryota</taxon>
        <taxon>Fungi</taxon>
        <taxon>Dikarya</taxon>
        <taxon>Basidiomycota</taxon>
        <taxon>Agaricomycotina</taxon>
        <taxon>Agaricomycetes</taxon>
        <taxon>Agaricomycetidae</taxon>
        <taxon>Agaricales</taxon>
        <taxon>Agaricineae</taxon>
        <taxon>Agaricaceae</taxon>
        <taxon>Leucocoprinus</taxon>
    </lineage>
</organism>
<dbReference type="InterPro" id="IPR036291">
    <property type="entry name" value="NAD(P)-bd_dom_sf"/>
</dbReference>
<dbReference type="CDD" id="cd02440">
    <property type="entry name" value="AdoMet_MTases"/>
    <property type="match status" value="1"/>
</dbReference>
<dbReference type="InterPro" id="IPR041698">
    <property type="entry name" value="Methyltransf_25"/>
</dbReference>
<dbReference type="PANTHER" id="PTHR42820:SF1">
    <property type="entry name" value="SHORT-CHAIN DEHYDROGENASE_REDUCTASE FAMILY PROTEIN"/>
    <property type="match status" value="1"/>
</dbReference>
<dbReference type="Pfam" id="PF00106">
    <property type="entry name" value="adh_short"/>
    <property type="match status" value="1"/>
</dbReference>
<dbReference type="SUPFAM" id="SSF53335">
    <property type="entry name" value="S-adenosyl-L-methionine-dependent methyltransferases"/>
    <property type="match status" value="1"/>
</dbReference>
<name>A0AAD5VT33_9AGAR</name>
<dbReference type="PANTHER" id="PTHR42820">
    <property type="entry name" value="SHORT-CHAIN DEHYDROGENASE REDUCTASE"/>
    <property type="match status" value="1"/>
</dbReference>
<dbReference type="Gene3D" id="3.40.50.150">
    <property type="entry name" value="Vaccinia Virus protein VP39"/>
    <property type="match status" value="1"/>
</dbReference>
<dbReference type="SUPFAM" id="SSF51735">
    <property type="entry name" value="NAD(P)-binding Rossmann-fold domains"/>
    <property type="match status" value="1"/>
</dbReference>
<evidence type="ECO:0000313" key="2">
    <source>
        <dbReference type="EMBL" id="KAJ3564438.1"/>
    </source>
</evidence>
<reference evidence="2" key="1">
    <citation type="submission" date="2022-07" db="EMBL/GenBank/DDBJ databases">
        <title>Genome Sequence of Leucocoprinus birnbaumii.</title>
        <authorList>
            <person name="Buettner E."/>
        </authorList>
    </citation>
    <scope>NUCLEOTIDE SEQUENCE</scope>
    <source>
        <strain evidence="2">VT141</strain>
    </source>
</reference>
<keyword evidence="3" id="KW-1185">Reference proteome</keyword>
<dbReference type="AlphaFoldDB" id="A0AAD5VT33"/>
<sequence length="580" mass="64185">MEPSKFAYHDYLPANTEEARRSVKLSVPNLVNPPLTFVSLNVCLALFRLKVQHEVIRRTLGNVLIHVPLDMTAGNVAILESGTGSGIWLLDLARTIPANIELVGIDIESKLLPPDNLIPPNATFQVNSILDLPREWTGRFSLVHQRLLFAALTQEQWAKALSNMYRALKPGGWIQLFEGDKQSKSGPMMRQFAQLWSKMLELRGIQGIWPRGSKTYKRLVTDAGFVDIQVRWYETPIGKWAGQDGVDMRENFVGFMKAVRSLTIENGGFGIIRGGAEGYDRWMQNVVKEVDEGITEPQLRWMMICARKPSSIPSRTSPIVPNTSYTREIPPRPSRFLLGRVAIITGAGFRTSGIGNGRAASILFVEAGASVVCADLSPGACSSYSRHDCPRIRRNKAIAIQGDVSLENDRKEIVDAALSNFGCLDILVNNVGIGGPIGSAVDVDSEKWTRGLEGNCEYLQYSRDHRRFSLLLYSTSEGAIIKSNGSAARPRGHQGKQHVSRLGYLYTPMVYAVPMAEEVREARCNGSLLKTEGNGWDTGAAVRFLASDEQGGSQVWHSRLMQVRQPLLPEKESIYSSATL</sequence>
<comment type="caution">
    <text evidence="2">The sequence shown here is derived from an EMBL/GenBank/DDBJ whole genome shotgun (WGS) entry which is preliminary data.</text>
</comment>
<accession>A0AAD5VT33</accession>
<dbReference type="Proteomes" id="UP001213000">
    <property type="component" value="Unassembled WGS sequence"/>
</dbReference>
<dbReference type="InterPro" id="IPR029063">
    <property type="entry name" value="SAM-dependent_MTases_sf"/>
</dbReference>
<gene>
    <name evidence="2" type="ORF">NP233_g8294</name>
</gene>
<dbReference type="InterPro" id="IPR002347">
    <property type="entry name" value="SDR_fam"/>
</dbReference>
<dbReference type="EMBL" id="JANIEX010000662">
    <property type="protein sequence ID" value="KAJ3564438.1"/>
    <property type="molecule type" value="Genomic_DNA"/>
</dbReference>
<protein>
    <recommendedName>
        <fullName evidence="1">Methyltransferase domain-containing protein</fullName>
    </recommendedName>
</protein>
<dbReference type="Gene3D" id="3.40.50.720">
    <property type="entry name" value="NAD(P)-binding Rossmann-like Domain"/>
    <property type="match status" value="1"/>
</dbReference>